<dbReference type="AlphaFoldDB" id="A0A6S7G2S6"/>
<protein>
    <submittedName>
        <fullName evidence="2">Uncharacterized protein</fullName>
    </submittedName>
</protein>
<dbReference type="EMBL" id="CACRXK020000761">
    <property type="protein sequence ID" value="CAB3984613.1"/>
    <property type="molecule type" value="Genomic_DNA"/>
</dbReference>
<name>A0A6S7G2S6_PARCT</name>
<proteinExistence type="predicted"/>
<comment type="caution">
    <text evidence="2">The sequence shown here is derived from an EMBL/GenBank/DDBJ whole genome shotgun (WGS) entry which is preliminary data.</text>
</comment>
<feature type="compositionally biased region" description="Acidic residues" evidence="1">
    <location>
        <begin position="88"/>
        <end position="99"/>
    </location>
</feature>
<reference evidence="2" key="1">
    <citation type="submission" date="2020-04" db="EMBL/GenBank/DDBJ databases">
        <authorList>
            <person name="Alioto T."/>
            <person name="Alioto T."/>
            <person name="Gomez Garrido J."/>
        </authorList>
    </citation>
    <scope>NUCLEOTIDE SEQUENCE</scope>
    <source>
        <strain evidence="2">A484AB</strain>
    </source>
</reference>
<dbReference type="Proteomes" id="UP001152795">
    <property type="component" value="Unassembled WGS sequence"/>
</dbReference>
<accession>A0A6S7G2S6</accession>
<gene>
    <name evidence="2" type="ORF">PACLA_8A072603</name>
</gene>
<organism evidence="2 3">
    <name type="scientific">Paramuricea clavata</name>
    <name type="common">Red gorgonian</name>
    <name type="synonym">Violescent sea-whip</name>
    <dbReference type="NCBI Taxonomy" id="317549"/>
    <lineage>
        <taxon>Eukaryota</taxon>
        <taxon>Metazoa</taxon>
        <taxon>Cnidaria</taxon>
        <taxon>Anthozoa</taxon>
        <taxon>Octocorallia</taxon>
        <taxon>Malacalcyonacea</taxon>
        <taxon>Plexauridae</taxon>
        <taxon>Paramuricea</taxon>
    </lineage>
</organism>
<evidence type="ECO:0000313" key="2">
    <source>
        <dbReference type="EMBL" id="CAB3984613.1"/>
    </source>
</evidence>
<evidence type="ECO:0000256" key="1">
    <source>
        <dbReference type="SAM" id="MobiDB-lite"/>
    </source>
</evidence>
<feature type="region of interest" description="Disordered" evidence="1">
    <location>
        <begin position="73"/>
        <end position="99"/>
    </location>
</feature>
<keyword evidence="3" id="KW-1185">Reference proteome</keyword>
<sequence length="99" mass="11490">MLKSQEFISFFAELGSSLQVPDHLSEGLERNAKNLILDLDDQTCHGWKEDGKVIWDSVAYPDDVSEMLIDREEESDEFDFERNSYIGDDIDDDMEDDEH</sequence>
<evidence type="ECO:0000313" key="3">
    <source>
        <dbReference type="Proteomes" id="UP001152795"/>
    </source>
</evidence>